<comment type="caution">
    <text evidence="3">The sequence shown here is derived from an EMBL/GenBank/DDBJ whole genome shotgun (WGS) entry which is preliminary data.</text>
</comment>
<dbReference type="InterPro" id="IPR046593">
    <property type="entry name" value="DUF6651"/>
</dbReference>
<dbReference type="Proteomes" id="UP001596230">
    <property type="component" value="Unassembled WGS sequence"/>
</dbReference>
<dbReference type="Pfam" id="PF20356">
    <property type="entry name" value="DUF6651"/>
    <property type="match status" value="1"/>
</dbReference>
<dbReference type="EMBL" id="JBHSUB010000006">
    <property type="protein sequence ID" value="MFC6377570.1"/>
    <property type="molecule type" value="Genomic_DNA"/>
</dbReference>
<dbReference type="RefSeq" id="WP_385948593.1">
    <property type="nucleotide sequence ID" value="NZ_JBHSUB010000006.1"/>
</dbReference>
<reference evidence="4" key="1">
    <citation type="journal article" date="2019" name="Int. J. Syst. Evol. Microbiol.">
        <title>The Global Catalogue of Microorganisms (GCM) 10K type strain sequencing project: providing services to taxonomists for standard genome sequencing and annotation.</title>
        <authorList>
            <consortium name="The Broad Institute Genomics Platform"/>
            <consortium name="The Broad Institute Genome Sequencing Center for Infectious Disease"/>
            <person name="Wu L."/>
            <person name="Ma J."/>
        </authorList>
    </citation>
    <scope>NUCLEOTIDE SEQUENCE [LARGE SCALE GENOMIC DNA]</scope>
    <source>
        <strain evidence="4">CGMCC 1.18518</strain>
    </source>
</reference>
<feature type="domain" description="DUF6651" evidence="2">
    <location>
        <begin position="114"/>
        <end position="226"/>
    </location>
</feature>
<protein>
    <submittedName>
        <fullName evidence="3">DUF6651 domain-containing protein</fullName>
    </submittedName>
</protein>
<proteinExistence type="predicted"/>
<name>A0ABW1VVU8_9GAMM</name>
<organism evidence="3 4">
    <name type="scientific">Tatumella terrea</name>
    <dbReference type="NCBI Taxonomy" id="419007"/>
    <lineage>
        <taxon>Bacteria</taxon>
        <taxon>Pseudomonadati</taxon>
        <taxon>Pseudomonadota</taxon>
        <taxon>Gammaproteobacteria</taxon>
        <taxon>Enterobacterales</taxon>
        <taxon>Erwiniaceae</taxon>
        <taxon>Tatumella</taxon>
    </lineage>
</organism>
<accession>A0ABW1VVU8</accession>
<keyword evidence="4" id="KW-1185">Reference proteome</keyword>
<gene>
    <name evidence="3" type="ORF">ACFP9W_05610</name>
</gene>
<evidence type="ECO:0000313" key="4">
    <source>
        <dbReference type="Proteomes" id="UP001596230"/>
    </source>
</evidence>
<evidence type="ECO:0000313" key="3">
    <source>
        <dbReference type="EMBL" id="MFC6377570.1"/>
    </source>
</evidence>
<evidence type="ECO:0000256" key="1">
    <source>
        <dbReference type="SAM" id="MobiDB-lite"/>
    </source>
</evidence>
<evidence type="ECO:0000259" key="2">
    <source>
        <dbReference type="Pfam" id="PF20356"/>
    </source>
</evidence>
<feature type="region of interest" description="Disordered" evidence="1">
    <location>
        <begin position="206"/>
        <end position="234"/>
    </location>
</feature>
<sequence length="254" mass="27139">MKLKTVEVNGQQFAALDNNGLPVYVHEDGKEIGFDAAQAIGKISALNGEAKSHREAKEAAESSLAKFSGISDPSKALEALDMMTKIDQKKLIDAGAVDQVKAEITKSFQAQLEEATSRSKALEGQLYDAKIGGSFAGSKFISEKMAIPSDFVQARFGQSFKIEDGQIVAYDGSGNKVYSRSKPGELAGFDEALEYLVEQYPQKDHILKASGNNGGGSQTSQHAVGQKTMKSDTFKGLGPVEQRAALKDGVTIVD</sequence>